<reference evidence="9 10" key="1">
    <citation type="submission" date="2015-06" db="EMBL/GenBank/DDBJ databases">
        <title>A Comprehensive Approach to Explore the Metabolic and Phylogenetic Diversity of Bacterial Steroid Degradation in the Environment: Testosterone as an Example.</title>
        <authorList>
            <person name="Yang F.-C."/>
            <person name="Chen Y.-L."/>
            <person name="Yu C.-P."/>
            <person name="Tang S.-L."/>
            <person name="Wang P.-H."/>
            <person name="Ismail W."/>
            <person name="Wang C.-H."/>
            <person name="Yang C.-Y."/>
            <person name="Chiang Y.-R."/>
        </authorList>
    </citation>
    <scope>NUCLEOTIDE SEQUENCE [LARGE SCALE GENOMIC DNA]</scope>
    <source>
        <strain evidence="9 10">DSM 18526</strain>
    </source>
</reference>
<evidence type="ECO:0000313" key="9">
    <source>
        <dbReference type="EMBL" id="AMN46976.1"/>
    </source>
</evidence>
<organism evidence="9 10">
    <name type="scientific">Steroidobacter denitrificans</name>
    <dbReference type="NCBI Taxonomy" id="465721"/>
    <lineage>
        <taxon>Bacteria</taxon>
        <taxon>Pseudomonadati</taxon>
        <taxon>Pseudomonadota</taxon>
        <taxon>Gammaproteobacteria</taxon>
        <taxon>Steroidobacterales</taxon>
        <taxon>Steroidobacteraceae</taxon>
        <taxon>Steroidobacter</taxon>
    </lineage>
</organism>
<evidence type="ECO:0000256" key="1">
    <source>
        <dbReference type="ARBA" id="ARBA00001933"/>
    </source>
</evidence>
<dbReference type="InterPro" id="IPR015424">
    <property type="entry name" value="PyrdxlP-dep_Trfase"/>
</dbReference>
<dbReference type="PATRIC" id="fig|465721.4.peg.1631"/>
<dbReference type="STRING" id="465721.ACG33_07675"/>
<protein>
    <recommendedName>
        <fullName evidence="6">alanine transaminase</fullName>
        <ecNumber evidence="6">2.6.1.2</ecNumber>
    </recommendedName>
</protein>
<dbReference type="Gene3D" id="3.90.1150.10">
    <property type="entry name" value="Aspartate Aminotransferase, domain 1"/>
    <property type="match status" value="1"/>
</dbReference>
<keyword evidence="3 9" id="KW-0032">Aminotransferase</keyword>
<comment type="cofactor">
    <cofactor evidence="1">
        <name>pyridoxal 5'-phosphate</name>
        <dbReference type="ChEBI" id="CHEBI:597326"/>
    </cofactor>
</comment>
<dbReference type="Proteomes" id="UP000070250">
    <property type="component" value="Chromosome"/>
</dbReference>
<dbReference type="InterPro" id="IPR015421">
    <property type="entry name" value="PyrdxlP-dep_Trfase_major"/>
</dbReference>
<dbReference type="GO" id="GO:0004021">
    <property type="term" value="F:L-alanine:2-oxoglutarate aminotransferase activity"/>
    <property type="evidence" value="ECO:0007669"/>
    <property type="project" value="UniProtKB-EC"/>
</dbReference>
<keyword evidence="10" id="KW-1185">Reference proteome</keyword>
<sequence>MRTIRPSSSLANVKYEIRGDLARRANEMERLGYDIVPLNIGNPGVFGFRTPETMRLAMIENLKASEAYSHQKGIFPAREAIVMQQQSRGVRGVTVDEVFMGNGVSELIDLVLRALLSTDDEVLVPSPDYPLWTAAVNLNRGRAVHYSCRPENGFQPDPQEMESLITSRTRAIVVINPNNPTGAVYSRAVLEGIAQLAERHHLVVFSDEIYDQILYDDAEFIPMATLVQDTLCATLSGLSKVYRACGYRVGWAAFSGDVEPAREYLAALDKLSSLRLCSNVPGQWAVQTALGGYQSIHELTRPGGRLFQSRQAILEGVRNSKYLQIHTPMGAIYGFVGVKEGVLPDFDDQRFAMDLLEHKHVLIAPGTSFNAPYKTHFRITNLPDAEVIAEVFQRMEEVCDSYLSDRRLPTQTETTQPETAQTADRRAEPRAELKVVAK</sequence>
<evidence type="ECO:0000256" key="6">
    <source>
        <dbReference type="ARBA" id="ARBA00026106"/>
    </source>
</evidence>
<dbReference type="Gene3D" id="3.40.640.10">
    <property type="entry name" value="Type I PLP-dependent aspartate aminotransferase-like (Major domain)"/>
    <property type="match status" value="1"/>
</dbReference>
<evidence type="ECO:0000256" key="3">
    <source>
        <dbReference type="ARBA" id="ARBA00022576"/>
    </source>
</evidence>
<dbReference type="EMBL" id="CP011971">
    <property type="protein sequence ID" value="AMN46976.1"/>
    <property type="molecule type" value="Genomic_DNA"/>
</dbReference>
<dbReference type="PANTHER" id="PTHR43488">
    <property type="entry name" value="GLUTAMATE-PYRUVATE AMINOTRANSFERASE ALAA"/>
    <property type="match status" value="1"/>
</dbReference>
<dbReference type="InterPro" id="IPR015422">
    <property type="entry name" value="PyrdxlP-dep_Trfase_small"/>
</dbReference>
<gene>
    <name evidence="9" type="ORF">ACG33_07675</name>
</gene>
<evidence type="ECO:0000259" key="8">
    <source>
        <dbReference type="Pfam" id="PF00155"/>
    </source>
</evidence>
<dbReference type="AlphaFoldDB" id="A0A127F982"/>
<dbReference type="GO" id="GO:0030170">
    <property type="term" value="F:pyridoxal phosphate binding"/>
    <property type="evidence" value="ECO:0007669"/>
    <property type="project" value="InterPro"/>
</dbReference>
<dbReference type="InterPro" id="IPR004839">
    <property type="entry name" value="Aminotransferase_I/II_large"/>
</dbReference>
<feature type="compositionally biased region" description="Basic and acidic residues" evidence="7">
    <location>
        <begin position="423"/>
        <end position="438"/>
    </location>
</feature>
<evidence type="ECO:0000313" key="10">
    <source>
        <dbReference type="Proteomes" id="UP000070250"/>
    </source>
</evidence>
<feature type="compositionally biased region" description="Low complexity" evidence="7">
    <location>
        <begin position="409"/>
        <end position="422"/>
    </location>
</feature>
<keyword evidence="5" id="KW-0663">Pyridoxal phosphate</keyword>
<keyword evidence="4 9" id="KW-0808">Transferase</keyword>
<dbReference type="InterPro" id="IPR051926">
    <property type="entry name" value="Ala_Aminotransferase"/>
</dbReference>
<dbReference type="OrthoDB" id="9803354at2"/>
<dbReference type="PANTHER" id="PTHR43488:SF2">
    <property type="entry name" value="GLUTAMATE-PYRUVATE AMINOTRANSFERASE ALAA"/>
    <property type="match status" value="1"/>
</dbReference>
<name>A0A127F982_STEDE</name>
<evidence type="ECO:0000256" key="4">
    <source>
        <dbReference type="ARBA" id="ARBA00022679"/>
    </source>
</evidence>
<evidence type="ECO:0000256" key="2">
    <source>
        <dbReference type="ARBA" id="ARBA00007441"/>
    </source>
</evidence>
<dbReference type="CDD" id="cd00609">
    <property type="entry name" value="AAT_like"/>
    <property type="match status" value="1"/>
</dbReference>
<dbReference type="EC" id="2.6.1.2" evidence="6"/>
<feature type="region of interest" description="Disordered" evidence="7">
    <location>
        <begin position="405"/>
        <end position="438"/>
    </location>
</feature>
<dbReference type="SUPFAM" id="SSF53383">
    <property type="entry name" value="PLP-dependent transferases"/>
    <property type="match status" value="1"/>
</dbReference>
<comment type="similarity">
    <text evidence="2">Belongs to the class-I pyridoxal-phosphate-dependent aminotransferase family.</text>
</comment>
<evidence type="ECO:0000256" key="7">
    <source>
        <dbReference type="SAM" id="MobiDB-lite"/>
    </source>
</evidence>
<feature type="domain" description="Aminotransferase class I/classII large" evidence="8">
    <location>
        <begin position="34"/>
        <end position="387"/>
    </location>
</feature>
<evidence type="ECO:0000256" key="5">
    <source>
        <dbReference type="ARBA" id="ARBA00022898"/>
    </source>
</evidence>
<accession>A0A127F982</accession>
<dbReference type="RefSeq" id="WP_083536567.1">
    <property type="nucleotide sequence ID" value="NZ_CP011971.1"/>
</dbReference>
<dbReference type="KEGG" id="sdf:ACG33_07675"/>
<dbReference type="Pfam" id="PF00155">
    <property type="entry name" value="Aminotran_1_2"/>
    <property type="match status" value="1"/>
</dbReference>
<proteinExistence type="inferred from homology"/>